<keyword evidence="10" id="KW-1185">Reference proteome</keyword>
<evidence type="ECO:0000256" key="5">
    <source>
        <dbReference type="ARBA" id="ARBA00023134"/>
    </source>
</evidence>
<dbReference type="STRING" id="1561003.Ark11_0500"/>
<dbReference type="InterPro" id="IPR005225">
    <property type="entry name" value="Small_GTP-bd"/>
</dbReference>
<dbReference type="SUPFAM" id="SSF52540">
    <property type="entry name" value="P-loop containing nucleoside triphosphate hydrolases"/>
    <property type="match status" value="1"/>
</dbReference>
<comment type="caution">
    <text evidence="6">Lacks conserved residue(s) required for the propagation of feature annotation.</text>
</comment>
<protein>
    <recommendedName>
        <fullName evidence="6">tRNA modification GTPase MnmE</fullName>
        <ecNumber evidence="6">3.6.-.-</ecNumber>
    </recommendedName>
</protein>
<keyword evidence="5 6" id="KW-0342">GTP-binding</keyword>
<dbReference type="EC" id="3.6.-.-" evidence="6"/>
<dbReference type="RefSeq" id="WP_092342192.1">
    <property type="nucleotide sequence ID" value="NZ_FLSL01000099.1"/>
</dbReference>
<feature type="binding site" evidence="6">
    <location>
        <position position="26"/>
    </location>
    <ligand>
        <name>(6S)-5-formyl-5,6,7,8-tetrahydrofolate</name>
        <dbReference type="ChEBI" id="CHEBI:57457"/>
    </ligand>
</feature>
<dbReference type="GO" id="GO:0002098">
    <property type="term" value="P:tRNA wobble uridine modification"/>
    <property type="evidence" value="ECO:0007669"/>
    <property type="project" value="TreeGrafter"/>
</dbReference>
<dbReference type="OrthoDB" id="9805918at2"/>
<feature type="binding site" evidence="6">
    <location>
        <begin position="245"/>
        <end position="251"/>
    </location>
    <ligand>
        <name>GTP</name>
        <dbReference type="ChEBI" id="CHEBI:37565"/>
    </ligand>
</feature>
<dbReference type="NCBIfam" id="NF003661">
    <property type="entry name" value="PRK05291.1-3"/>
    <property type="match status" value="1"/>
</dbReference>
<dbReference type="Gene3D" id="1.20.120.430">
    <property type="entry name" value="tRNA modification GTPase MnmE domain 2"/>
    <property type="match status" value="1"/>
</dbReference>
<organism evidence="9 10">
    <name type="scientific">Candidatus Ichthyocystis hellenicum</name>
    <dbReference type="NCBI Taxonomy" id="1561003"/>
    <lineage>
        <taxon>Bacteria</taxon>
        <taxon>Pseudomonadati</taxon>
        <taxon>Pseudomonadota</taxon>
        <taxon>Betaproteobacteria</taxon>
        <taxon>Burkholderiales</taxon>
        <taxon>Candidatus Ichthyocystis</taxon>
    </lineage>
</organism>
<evidence type="ECO:0000256" key="2">
    <source>
        <dbReference type="ARBA" id="ARBA00022694"/>
    </source>
</evidence>
<dbReference type="PANTHER" id="PTHR42714">
    <property type="entry name" value="TRNA MODIFICATION GTPASE GTPBP3"/>
    <property type="match status" value="1"/>
</dbReference>
<dbReference type="InterPro" id="IPR004520">
    <property type="entry name" value="GTPase_MnmE"/>
</dbReference>
<comment type="subcellular location">
    <subcellularLocation>
        <location evidence="6">Cytoplasm</location>
    </subcellularLocation>
</comment>
<dbReference type="InterPro" id="IPR006073">
    <property type="entry name" value="GTP-bd"/>
</dbReference>
<keyword evidence="4 6" id="KW-0630">Potassium</keyword>
<gene>
    <name evidence="6" type="primary">mnmE</name>
    <name evidence="6" type="synonym">trmE</name>
    <name evidence="9" type="ORF">Ark11_0500</name>
</gene>
<dbReference type="CDD" id="cd04164">
    <property type="entry name" value="trmE"/>
    <property type="match status" value="1"/>
</dbReference>
<sequence length="454" mass="50927">MNCRYYREIISAISTPLGNGAISVVRVSGDNLQSFSEAIFRKKIPNKKPTLANIYDEDNIIDNVLVLFFHAPHSYTGEDVIEIHGHGGLVVTHMILDLCLRAGARLAEPGEFTLRAYYNNKVDLTQIEAISDIINAQSEAMVKAAAKNINGSFSNLIKNIREQLIHVRTHTEAFIDFPEEEITFPEKKLLNSLSTIENDLTHILRQSNNNNILNHGPRIVLTGYVNAGKSSILNALLKKDRSIVSNIAGTTRNTIEENLVLESTPVLLIDTAGINDEATNEIEKIGIEKTWKEISQADITLLVLDVTCYPAISHHKYADILKNENSIVILNKIDLLTDHEISSIENELTQLTAKTNIIRVCAITGYGIEELKQVLKNNISQKKLMDCTLYINKRHEKHIDTALQHLQLAKKSVHHLEIFAEELRLTAKSLEEIIGFFSDDDLLTEIFSQFCIGK</sequence>
<comment type="subunit">
    <text evidence="6">Homodimer. Heterotetramer of two MnmE and two MnmG subunits.</text>
</comment>
<keyword evidence="6" id="KW-0460">Magnesium</keyword>
<dbReference type="HAMAP" id="MF_00379">
    <property type="entry name" value="GTPase_MnmE"/>
    <property type="match status" value="1"/>
</dbReference>
<dbReference type="InterPro" id="IPR031168">
    <property type="entry name" value="G_TrmE"/>
</dbReference>
<feature type="binding site" evidence="6">
    <location>
        <position position="250"/>
    </location>
    <ligand>
        <name>K(+)</name>
        <dbReference type="ChEBI" id="CHEBI:29103"/>
    </ligand>
</feature>
<dbReference type="GO" id="GO:0005737">
    <property type="term" value="C:cytoplasm"/>
    <property type="evidence" value="ECO:0007669"/>
    <property type="project" value="UniProtKB-SubCell"/>
</dbReference>
<dbReference type="AlphaFoldDB" id="A0A0S4M131"/>
<evidence type="ECO:0000259" key="8">
    <source>
        <dbReference type="PROSITE" id="PS51709"/>
    </source>
</evidence>
<dbReference type="InterPro" id="IPR027266">
    <property type="entry name" value="TrmE/GcvT-like"/>
</dbReference>
<dbReference type="InterPro" id="IPR027368">
    <property type="entry name" value="MnmE_dom2"/>
</dbReference>
<dbReference type="GO" id="GO:0046872">
    <property type="term" value="F:metal ion binding"/>
    <property type="evidence" value="ECO:0007669"/>
    <property type="project" value="UniProtKB-KW"/>
</dbReference>
<dbReference type="PANTHER" id="PTHR42714:SF2">
    <property type="entry name" value="TRNA MODIFICATION GTPASE GTPBP3, MITOCHONDRIAL"/>
    <property type="match status" value="1"/>
</dbReference>
<feature type="binding site" evidence="6">
    <location>
        <begin position="226"/>
        <end position="231"/>
    </location>
    <ligand>
        <name>GTP</name>
        <dbReference type="ChEBI" id="CHEBI:37565"/>
    </ligand>
</feature>
<dbReference type="GO" id="GO:0005525">
    <property type="term" value="F:GTP binding"/>
    <property type="evidence" value="ECO:0007669"/>
    <property type="project" value="UniProtKB-UniRule"/>
</dbReference>
<dbReference type="InterPro" id="IPR018948">
    <property type="entry name" value="GTP-bd_TrmE_N"/>
</dbReference>
<keyword evidence="6" id="KW-0963">Cytoplasm</keyword>
<accession>A0A0S4M131</accession>
<dbReference type="InterPro" id="IPR025867">
    <property type="entry name" value="MnmE_helical"/>
</dbReference>
<keyword evidence="3 6" id="KW-0547">Nucleotide-binding</keyword>
<dbReference type="GO" id="GO:0003924">
    <property type="term" value="F:GTPase activity"/>
    <property type="evidence" value="ECO:0007669"/>
    <property type="project" value="UniProtKB-UniRule"/>
</dbReference>
<keyword evidence="2 6" id="KW-0819">tRNA processing</keyword>
<evidence type="ECO:0000256" key="3">
    <source>
        <dbReference type="ARBA" id="ARBA00022741"/>
    </source>
</evidence>
<comment type="function">
    <text evidence="6">Exhibits a very high intrinsic GTPase hydrolysis rate. Involved in the addition of a carboxymethylaminomethyl (cmnm) group at the wobble position (U34) of certain tRNAs, forming tRNA-cmnm(5)s(2)U34.</text>
</comment>
<name>A0A0S4M131_9BURK</name>
<feature type="binding site" evidence="6">
    <location>
        <position position="251"/>
    </location>
    <ligand>
        <name>Mg(2+)</name>
        <dbReference type="ChEBI" id="CHEBI:18420"/>
    </ligand>
</feature>
<proteinExistence type="inferred from homology"/>
<dbReference type="Pfam" id="PF01926">
    <property type="entry name" value="MMR_HSR1"/>
    <property type="match status" value="1"/>
</dbReference>
<feature type="binding site" evidence="6">
    <location>
        <position position="230"/>
    </location>
    <ligand>
        <name>Mg(2+)</name>
        <dbReference type="ChEBI" id="CHEBI:18420"/>
    </ligand>
</feature>
<evidence type="ECO:0000313" key="9">
    <source>
        <dbReference type="EMBL" id="CUT17345.1"/>
    </source>
</evidence>
<evidence type="ECO:0000256" key="1">
    <source>
        <dbReference type="ARBA" id="ARBA00011043"/>
    </source>
</evidence>
<feature type="binding site" evidence="6">
    <location>
        <position position="82"/>
    </location>
    <ligand>
        <name>(6S)-5-formyl-5,6,7,8-tetrahydrofolate</name>
        <dbReference type="ChEBI" id="CHEBI:57457"/>
    </ligand>
</feature>
<dbReference type="Pfam" id="PF12631">
    <property type="entry name" value="MnmE_helical"/>
    <property type="match status" value="1"/>
</dbReference>
<dbReference type="CDD" id="cd14858">
    <property type="entry name" value="TrmE_N"/>
    <property type="match status" value="1"/>
</dbReference>
<dbReference type="GO" id="GO:0030488">
    <property type="term" value="P:tRNA methylation"/>
    <property type="evidence" value="ECO:0007669"/>
    <property type="project" value="TreeGrafter"/>
</dbReference>
<feature type="domain" description="TrmE-type G" evidence="8">
    <location>
        <begin position="216"/>
        <end position="380"/>
    </location>
</feature>
<dbReference type="Gene3D" id="3.30.1360.120">
    <property type="entry name" value="Probable tRNA modification gtpase trme, domain 1"/>
    <property type="match status" value="1"/>
</dbReference>
<feature type="binding site" evidence="6">
    <location>
        <position position="226"/>
    </location>
    <ligand>
        <name>K(+)</name>
        <dbReference type="ChEBI" id="CHEBI:29103"/>
    </ligand>
</feature>
<comment type="cofactor">
    <cofactor evidence="6">
        <name>K(+)</name>
        <dbReference type="ChEBI" id="CHEBI:29103"/>
    </cofactor>
    <text evidence="6">Binds 1 potassium ion per subunit.</text>
</comment>
<keyword evidence="6" id="KW-0378">Hydrolase</keyword>
<dbReference type="Gene3D" id="3.40.50.300">
    <property type="entry name" value="P-loop containing nucleotide triphosphate hydrolases"/>
    <property type="match status" value="1"/>
</dbReference>
<dbReference type="PATRIC" id="fig|1561003.3.peg.513"/>
<feature type="binding site" evidence="6">
    <location>
        <position position="247"/>
    </location>
    <ligand>
        <name>K(+)</name>
        <dbReference type="ChEBI" id="CHEBI:29103"/>
    </ligand>
</feature>
<keyword evidence="6" id="KW-0479">Metal-binding</keyword>
<feature type="binding site" evidence="6">
    <location>
        <begin position="270"/>
        <end position="273"/>
    </location>
    <ligand>
        <name>GTP</name>
        <dbReference type="ChEBI" id="CHEBI:37565"/>
    </ligand>
</feature>
<reference evidence="10" key="1">
    <citation type="submission" date="2015-11" db="EMBL/GenBank/DDBJ databases">
        <authorList>
            <person name="Seth-Smith H.M.B."/>
        </authorList>
    </citation>
    <scope>NUCLEOTIDE SEQUENCE [LARGE SCALE GENOMIC DNA]</scope>
    <source>
        <strain evidence="10">2013Ark11</strain>
    </source>
</reference>
<evidence type="ECO:0000313" key="10">
    <source>
        <dbReference type="Proteomes" id="UP000198651"/>
    </source>
</evidence>
<dbReference type="EMBL" id="LN906597">
    <property type="protein sequence ID" value="CUT17345.1"/>
    <property type="molecule type" value="Genomic_DNA"/>
</dbReference>
<feature type="binding site" evidence="6">
    <location>
        <position position="245"/>
    </location>
    <ligand>
        <name>K(+)</name>
        <dbReference type="ChEBI" id="CHEBI:29103"/>
    </ligand>
</feature>
<dbReference type="Pfam" id="PF10396">
    <property type="entry name" value="TrmE_N"/>
    <property type="match status" value="1"/>
</dbReference>
<feature type="binding site" evidence="6">
    <location>
        <position position="454"/>
    </location>
    <ligand>
        <name>(6S)-5-formyl-5,6,7,8-tetrahydrofolate</name>
        <dbReference type="ChEBI" id="CHEBI:57457"/>
    </ligand>
</feature>
<evidence type="ECO:0000256" key="6">
    <source>
        <dbReference type="HAMAP-Rule" id="MF_00379"/>
    </source>
</evidence>
<evidence type="ECO:0000256" key="4">
    <source>
        <dbReference type="ARBA" id="ARBA00022958"/>
    </source>
</evidence>
<dbReference type="NCBIfam" id="TIGR00450">
    <property type="entry name" value="mnmE_trmE_thdF"/>
    <property type="match status" value="1"/>
</dbReference>
<feature type="binding site" evidence="6">
    <location>
        <position position="121"/>
    </location>
    <ligand>
        <name>(6S)-5-formyl-5,6,7,8-tetrahydrofolate</name>
        <dbReference type="ChEBI" id="CHEBI:57457"/>
    </ligand>
</feature>
<dbReference type="PROSITE" id="PS51709">
    <property type="entry name" value="G_TRME"/>
    <property type="match status" value="1"/>
</dbReference>
<dbReference type="NCBIfam" id="TIGR00231">
    <property type="entry name" value="small_GTP"/>
    <property type="match status" value="1"/>
</dbReference>
<dbReference type="Proteomes" id="UP000198651">
    <property type="component" value="Chromosome I"/>
</dbReference>
<evidence type="ECO:0000256" key="7">
    <source>
        <dbReference type="RuleBase" id="RU003313"/>
    </source>
</evidence>
<comment type="similarity">
    <text evidence="1 6 7">Belongs to the TRAFAC class TrmE-Era-EngA-EngB-Septin-like GTPase superfamily. TrmE GTPase family.</text>
</comment>
<dbReference type="InterPro" id="IPR027417">
    <property type="entry name" value="P-loop_NTPase"/>
</dbReference>